<evidence type="ECO:0000313" key="2">
    <source>
        <dbReference type="Proteomes" id="UP001283361"/>
    </source>
</evidence>
<proteinExistence type="predicted"/>
<accession>A0AAE0YFJ6</accession>
<gene>
    <name evidence="1" type="ORF">RRG08_064061</name>
</gene>
<comment type="caution">
    <text evidence="1">The sequence shown here is derived from an EMBL/GenBank/DDBJ whole genome shotgun (WGS) entry which is preliminary data.</text>
</comment>
<evidence type="ECO:0000313" key="1">
    <source>
        <dbReference type="EMBL" id="KAK3743208.1"/>
    </source>
</evidence>
<sequence length="93" mass="10476">MRRKSSAQYHCHLKIEDTYLAIVRNCSPNENDGLDTSWALVTVSQYPGTLAHYSILLDASTFLQYVTTVHCRALVVGVIKRSLEATVHFFTDS</sequence>
<reference evidence="1" key="1">
    <citation type="journal article" date="2023" name="G3 (Bethesda)">
        <title>A reference genome for the long-term kleptoplast-retaining sea slug Elysia crispata morphotype clarki.</title>
        <authorList>
            <person name="Eastman K.E."/>
            <person name="Pendleton A.L."/>
            <person name="Shaikh M.A."/>
            <person name="Suttiyut T."/>
            <person name="Ogas R."/>
            <person name="Tomko P."/>
            <person name="Gavelis G."/>
            <person name="Widhalm J.R."/>
            <person name="Wisecaver J.H."/>
        </authorList>
    </citation>
    <scope>NUCLEOTIDE SEQUENCE</scope>
    <source>
        <strain evidence="1">ECLA1</strain>
    </source>
</reference>
<name>A0AAE0YFJ6_9GAST</name>
<keyword evidence="2" id="KW-1185">Reference proteome</keyword>
<protein>
    <submittedName>
        <fullName evidence="1">Uncharacterized protein</fullName>
    </submittedName>
</protein>
<dbReference type="AlphaFoldDB" id="A0AAE0YFJ6"/>
<dbReference type="EMBL" id="JAWDGP010006323">
    <property type="protein sequence ID" value="KAK3743208.1"/>
    <property type="molecule type" value="Genomic_DNA"/>
</dbReference>
<dbReference type="Proteomes" id="UP001283361">
    <property type="component" value="Unassembled WGS sequence"/>
</dbReference>
<organism evidence="1 2">
    <name type="scientific">Elysia crispata</name>
    <name type="common">lettuce slug</name>
    <dbReference type="NCBI Taxonomy" id="231223"/>
    <lineage>
        <taxon>Eukaryota</taxon>
        <taxon>Metazoa</taxon>
        <taxon>Spiralia</taxon>
        <taxon>Lophotrochozoa</taxon>
        <taxon>Mollusca</taxon>
        <taxon>Gastropoda</taxon>
        <taxon>Heterobranchia</taxon>
        <taxon>Euthyneura</taxon>
        <taxon>Panpulmonata</taxon>
        <taxon>Sacoglossa</taxon>
        <taxon>Placobranchoidea</taxon>
        <taxon>Plakobranchidae</taxon>
        <taxon>Elysia</taxon>
    </lineage>
</organism>